<dbReference type="AlphaFoldDB" id="A0AAI9E8W7"/>
<reference evidence="1" key="1">
    <citation type="submission" date="2023-11" db="EMBL/GenBank/DDBJ databases">
        <authorList>
            <person name="Alioto T."/>
            <person name="Alioto T."/>
            <person name="Gomez Garrido J."/>
        </authorList>
    </citation>
    <scope>NUCLEOTIDE SEQUENCE</scope>
</reference>
<protein>
    <recommendedName>
        <fullName evidence="3">BTB domain-containing protein</fullName>
    </recommendedName>
</protein>
<dbReference type="EMBL" id="CAVMBE010000012">
    <property type="protein sequence ID" value="CAK3921325.1"/>
    <property type="molecule type" value="Genomic_DNA"/>
</dbReference>
<dbReference type="Proteomes" id="UP001296104">
    <property type="component" value="Unassembled WGS sequence"/>
</dbReference>
<organism evidence="1 2">
    <name type="scientific">Lecanosticta acicola</name>
    <dbReference type="NCBI Taxonomy" id="111012"/>
    <lineage>
        <taxon>Eukaryota</taxon>
        <taxon>Fungi</taxon>
        <taxon>Dikarya</taxon>
        <taxon>Ascomycota</taxon>
        <taxon>Pezizomycotina</taxon>
        <taxon>Dothideomycetes</taxon>
        <taxon>Dothideomycetidae</taxon>
        <taxon>Mycosphaerellales</taxon>
        <taxon>Mycosphaerellaceae</taxon>
        <taxon>Lecanosticta</taxon>
    </lineage>
</organism>
<name>A0AAI9E8W7_9PEZI</name>
<accession>A0AAI9E8W7</accession>
<comment type="caution">
    <text evidence="1">The sequence shown here is derived from an EMBL/GenBank/DDBJ whole genome shotgun (WGS) entry which is preliminary data.</text>
</comment>
<evidence type="ECO:0000313" key="1">
    <source>
        <dbReference type="EMBL" id="CAK3921325.1"/>
    </source>
</evidence>
<evidence type="ECO:0008006" key="3">
    <source>
        <dbReference type="Google" id="ProtNLM"/>
    </source>
</evidence>
<proteinExistence type="predicted"/>
<gene>
    <name evidence="1" type="ORF">LECACI_7A002780</name>
</gene>
<keyword evidence="2" id="KW-1185">Reference proteome</keyword>
<evidence type="ECO:0000313" key="2">
    <source>
        <dbReference type="Proteomes" id="UP001296104"/>
    </source>
</evidence>
<sequence>MDTERERPAKRIKVDYFDEVKVKFAFNQYDCVVHIPRNLITGRSRHFEWACSHNNYGQDGVVKLPYGKAVNKQSFSTYLQILHSGQVALDEHDGHSVDSRWSWLIEVYILCDLLGDPESMNLVMDKLVLMTDKGESTKWKPILETVDSHTRGRVNPPLRRMLVDHLAERSCFSAFVDKSLTGGECPFLAEAAKEMAKRRDEGADAAGRIEVGERAGKKYHVEVRNASAAGR</sequence>